<dbReference type="Proteomes" id="UP001159428">
    <property type="component" value="Unassembled WGS sequence"/>
</dbReference>
<gene>
    <name evidence="1" type="ORF">PMEA_00019397</name>
</gene>
<sequence length="68" mass="8015">MLEHVRHLDNEEMPNACDVEDWLNLENELSTSPQMSDEEILATNDIDPVQLMQLRRMMDFAMRSSYKS</sequence>
<keyword evidence="2" id="KW-1185">Reference proteome</keyword>
<comment type="caution">
    <text evidence="1">The sequence shown here is derived from an EMBL/GenBank/DDBJ whole genome shotgun (WGS) entry which is preliminary data.</text>
</comment>
<proteinExistence type="predicted"/>
<evidence type="ECO:0000313" key="1">
    <source>
        <dbReference type="EMBL" id="CAH3140754.1"/>
    </source>
</evidence>
<protein>
    <submittedName>
        <fullName evidence="1">Uncharacterized protein</fullName>
    </submittedName>
</protein>
<dbReference type="EMBL" id="CALNXJ010000034">
    <property type="protein sequence ID" value="CAH3140754.1"/>
    <property type="molecule type" value="Genomic_DNA"/>
</dbReference>
<accession>A0AAU9X8P5</accession>
<dbReference type="AlphaFoldDB" id="A0AAU9X8P5"/>
<name>A0AAU9X8P5_9CNID</name>
<evidence type="ECO:0000313" key="2">
    <source>
        <dbReference type="Proteomes" id="UP001159428"/>
    </source>
</evidence>
<reference evidence="1 2" key="1">
    <citation type="submission" date="2022-05" db="EMBL/GenBank/DDBJ databases">
        <authorList>
            <consortium name="Genoscope - CEA"/>
            <person name="William W."/>
        </authorList>
    </citation>
    <scope>NUCLEOTIDE SEQUENCE [LARGE SCALE GENOMIC DNA]</scope>
</reference>
<feature type="non-terminal residue" evidence="1">
    <location>
        <position position="68"/>
    </location>
</feature>
<organism evidence="1 2">
    <name type="scientific">Pocillopora meandrina</name>
    <dbReference type="NCBI Taxonomy" id="46732"/>
    <lineage>
        <taxon>Eukaryota</taxon>
        <taxon>Metazoa</taxon>
        <taxon>Cnidaria</taxon>
        <taxon>Anthozoa</taxon>
        <taxon>Hexacorallia</taxon>
        <taxon>Scleractinia</taxon>
        <taxon>Astrocoeniina</taxon>
        <taxon>Pocilloporidae</taxon>
        <taxon>Pocillopora</taxon>
    </lineage>
</organism>